<feature type="compositionally biased region" description="Polar residues" evidence="1">
    <location>
        <begin position="177"/>
        <end position="189"/>
    </location>
</feature>
<protein>
    <submittedName>
        <fullName evidence="3">DUF2155 domain-containing protein</fullName>
    </submittedName>
</protein>
<evidence type="ECO:0000256" key="1">
    <source>
        <dbReference type="SAM" id="MobiDB-lite"/>
    </source>
</evidence>
<dbReference type="Pfam" id="PF09923">
    <property type="entry name" value="DUF2155"/>
    <property type="match status" value="1"/>
</dbReference>
<organism evidence="3 4">
    <name type="scientific">Bombella pollinis</name>
    <dbReference type="NCBI Taxonomy" id="2967337"/>
    <lineage>
        <taxon>Bacteria</taxon>
        <taxon>Pseudomonadati</taxon>
        <taxon>Pseudomonadota</taxon>
        <taxon>Alphaproteobacteria</taxon>
        <taxon>Acetobacterales</taxon>
        <taxon>Acetobacteraceae</taxon>
        <taxon>Bombella</taxon>
    </lineage>
</organism>
<sequence>MGVKKRRFRGLVVCLLGSMLGGAVLSSLHAEGVRAVAPPATYPATSWQGRNQAVMRIMRRLDSHVGLVSLHVGEVVQYGTLSLTLERCLQKPEGLPAQAAAQVKIEENQEAGSPTFEGWMFTNDPALGAYAGALYDVQVVSCDGDAVAPMVGPLPHPSVPSVATAGAPHVEADGEGKSSSPTAGQNVHQGDNGASGPVSLLPPTPAPAPQAGQGEGTQP</sequence>
<proteinExistence type="predicted"/>
<feature type="compositionally biased region" description="Low complexity" evidence="1">
    <location>
        <begin position="209"/>
        <end position="219"/>
    </location>
</feature>
<evidence type="ECO:0000256" key="2">
    <source>
        <dbReference type="SAM" id="SignalP"/>
    </source>
</evidence>
<comment type="caution">
    <text evidence="3">The sequence shown here is derived from an EMBL/GenBank/DDBJ whole genome shotgun (WGS) entry which is preliminary data.</text>
</comment>
<gene>
    <name evidence="3" type="ORF">NQF89_01890</name>
</gene>
<feature type="chain" id="PRO_5045367863" evidence="2">
    <location>
        <begin position="31"/>
        <end position="219"/>
    </location>
</feature>
<dbReference type="EMBL" id="JANIDX010000001">
    <property type="protein sequence ID" value="MCX5619178.1"/>
    <property type="molecule type" value="Genomic_DNA"/>
</dbReference>
<feature type="signal peptide" evidence="2">
    <location>
        <begin position="1"/>
        <end position="30"/>
    </location>
</feature>
<keyword evidence="2" id="KW-0732">Signal</keyword>
<dbReference type="InterPro" id="IPR019225">
    <property type="entry name" value="DUF2155"/>
</dbReference>
<evidence type="ECO:0000313" key="3">
    <source>
        <dbReference type="EMBL" id="MCX5619178.1"/>
    </source>
</evidence>
<accession>A0ABT3WJS0</accession>
<name>A0ABT3WJS0_9PROT</name>
<dbReference type="RefSeq" id="WP_196424550.1">
    <property type="nucleotide sequence ID" value="NZ_JANIDX010000001.1"/>
</dbReference>
<reference evidence="3 4" key="1">
    <citation type="submission" date="2022-07" db="EMBL/GenBank/DDBJ databases">
        <title>Bombella genomes.</title>
        <authorList>
            <person name="Harer L."/>
            <person name="Styblova S."/>
            <person name="Ehrmann M."/>
        </authorList>
    </citation>
    <scope>NUCLEOTIDE SEQUENCE [LARGE SCALE GENOMIC DNA]</scope>
    <source>
        <strain evidence="3 4">TMW 2.2556</strain>
    </source>
</reference>
<feature type="region of interest" description="Disordered" evidence="1">
    <location>
        <begin position="159"/>
        <end position="219"/>
    </location>
</feature>
<evidence type="ECO:0000313" key="4">
    <source>
        <dbReference type="Proteomes" id="UP001165575"/>
    </source>
</evidence>
<keyword evidence="4" id="KW-1185">Reference proteome</keyword>
<dbReference type="Proteomes" id="UP001165575">
    <property type="component" value="Unassembled WGS sequence"/>
</dbReference>